<dbReference type="Proteomes" id="UP001231189">
    <property type="component" value="Unassembled WGS sequence"/>
</dbReference>
<evidence type="ECO:0000313" key="3">
    <source>
        <dbReference type="EMBL" id="KAK1694312.1"/>
    </source>
</evidence>
<dbReference type="EMBL" id="JAUUTY010000001">
    <property type="protein sequence ID" value="KAK1694312.1"/>
    <property type="molecule type" value="Genomic_DNA"/>
</dbReference>
<sequence length="561" mass="60775">MAKSSTVCGSGLFHKVFTEGPLEVLISQCDAITAASLVGSSKIILQSAKYSATLPASQPFGLPCVLCCDPADKPWVFKEDLPVHSKCKLVPLDRFSYDGLVPHGKDEERAGANGDWIAMVGPECKWNLLNVYTHRKIKLPSLRKKFETTGNPLIFGYKGYVIQLQKIAICQVPTAARRYEDFSLVAIFDFAIAYLHAEYPGTWIILENQFENDSIYCDAIIHNGLVFAVTELGNVYAWDPHQFDDKKHRVEENSILSDDKGEMACQSFKPPTPPCLLSMETDAAGPGTDEPIRGIIVPHEEGCGLGLPPAVETGGAAGAASVEPLVNGVVPREFSELEQDGLPIVKTDVTGADAGVATDDPAPEVATPPEGDTGGLPRAGIVEISANSAVPPNSYELEHVPDVPSVEPDAPVSSGDDSAESDQEGSASRGQDVSCHSPEPELKSATVAYMARTVLQALKIQLGGSQDQLLQAIVTTKDQPACFVISCILFDKLKHCNWRIVQSHQHGERSYVYVKMIHADLVRFHDKMYGWGEARATFCSIHTVFALEPDPMDAYPVVQLS</sequence>
<name>A0AAD8TWM9_LOLMU</name>
<dbReference type="Pfam" id="PF03478">
    <property type="entry name" value="Beta-prop_KIB1-4"/>
    <property type="match status" value="1"/>
</dbReference>
<feature type="region of interest" description="Disordered" evidence="1">
    <location>
        <begin position="392"/>
        <end position="439"/>
    </location>
</feature>
<evidence type="ECO:0000256" key="1">
    <source>
        <dbReference type="SAM" id="MobiDB-lite"/>
    </source>
</evidence>
<dbReference type="PANTHER" id="PTHR44259">
    <property type="entry name" value="OS07G0183000 PROTEIN-RELATED"/>
    <property type="match status" value="1"/>
</dbReference>
<comment type="caution">
    <text evidence="3">The sequence shown here is derived from an EMBL/GenBank/DDBJ whole genome shotgun (WGS) entry which is preliminary data.</text>
</comment>
<gene>
    <name evidence="3" type="ORF">QYE76_011009</name>
</gene>
<reference evidence="3" key="1">
    <citation type="submission" date="2023-07" db="EMBL/GenBank/DDBJ databases">
        <title>A chromosome-level genome assembly of Lolium multiflorum.</title>
        <authorList>
            <person name="Chen Y."/>
            <person name="Copetti D."/>
            <person name="Kolliker R."/>
            <person name="Studer B."/>
        </authorList>
    </citation>
    <scope>NUCLEOTIDE SEQUENCE</scope>
    <source>
        <strain evidence="3">02402/16</strain>
        <tissue evidence="3">Leaf</tissue>
    </source>
</reference>
<feature type="region of interest" description="Disordered" evidence="1">
    <location>
        <begin position="353"/>
        <end position="378"/>
    </location>
</feature>
<dbReference type="AlphaFoldDB" id="A0AAD8TWM9"/>
<feature type="domain" description="KIB1-4 beta-propeller" evidence="2">
    <location>
        <begin position="105"/>
        <end position="245"/>
    </location>
</feature>
<accession>A0AAD8TWM9</accession>
<organism evidence="3 4">
    <name type="scientific">Lolium multiflorum</name>
    <name type="common">Italian ryegrass</name>
    <name type="synonym">Lolium perenne subsp. multiflorum</name>
    <dbReference type="NCBI Taxonomy" id="4521"/>
    <lineage>
        <taxon>Eukaryota</taxon>
        <taxon>Viridiplantae</taxon>
        <taxon>Streptophyta</taxon>
        <taxon>Embryophyta</taxon>
        <taxon>Tracheophyta</taxon>
        <taxon>Spermatophyta</taxon>
        <taxon>Magnoliopsida</taxon>
        <taxon>Liliopsida</taxon>
        <taxon>Poales</taxon>
        <taxon>Poaceae</taxon>
        <taxon>BOP clade</taxon>
        <taxon>Pooideae</taxon>
        <taxon>Poodae</taxon>
        <taxon>Poeae</taxon>
        <taxon>Poeae Chloroplast Group 2 (Poeae type)</taxon>
        <taxon>Loliodinae</taxon>
        <taxon>Loliinae</taxon>
        <taxon>Lolium</taxon>
    </lineage>
</organism>
<dbReference type="PANTHER" id="PTHR44259:SF57">
    <property type="entry name" value="DUF1618 DOMAIN-CONTAINING PROTEIN"/>
    <property type="match status" value="1"/>
</dbReference>
<evidence type="ECO:0000259" key="2">
    <source>
        <dbReference type="Pfam" id="PF03478"/>
    </source>
</evidence>
<proteinExistence type="predicted"/>
<keyword evidence="4" id="KW-1185">Reference proteome</keyword>
<evidence type="ECO:0000313" key="4">
    <source>
        <dbReference type="Proteomes" id="UP001231189"/>
    </source>
</evidence>
<dbReference type="InterPro" id="IPR050942">
    <property type="entry name" value="F-box_BR-signaling"/>
</dbReference>
<protein>
    <recommendedName>
        <fullName evidence="2">KIB1-4 beta-propeller domain-containing protein</fullName>
    </recommendedName>
</protein>
<dbReference type="InterPro" id="IPR005174">
    <property type="entry name" value="KIB1-4_b-propeller"/>
</dbReference>